<evidence type="ECO:0000313" key="3">
    <source>
        <dbReference type="Proteomes" id="UP000515856"/>
    </source>
</evidence>
<protein>
    <recommendedName>
        <fullName evidence="4">DUF5673 domain-containing protein</fullName>
    </recommendedName>
</protein>
<keyword evidence="1" id="KW-0472">Membrane</keyword>
<gene>
    <name evidence="2" type="ORF">H9Q80_05180</name>
</gene>
<feature type="transmembrane region" description="Helical" evidence="1">
    <location>
        <begin position="37"/>
        <end position="55"/>
    </location>
</feature>
<name>A0A7G9GRB5_9FIRM</name>
<keyword evidence="1" id="KW-0812">Transmembrane</keyword>
<keyword evidence="3" id="KW-1185">Reference proteome</keyword>
<dbReference type="RefSeq" id="WP_117536527.1">
    <property type="nucleotide sequence ID" value="NZ_CP060636.1"/>
</dbReference>
<organism evidence="2 3">
    <name type="scientific">[Eubacterium] hominis</name>
    <dbReference type="NCBI Taxonomy" id="2764325"/>
    <lineage>
        <taxon>Bacteria</taxon>
        <taxon>Bacillati</taxon>
        <taxon>Bacillota</taxon>
        <taxon>Erysipelotrichia</taxon>
        <taxon>Erysipelotrichales</taxon>
        <taxon>Erysipelotrichaceae</taxon>
        <taxon>Amedibacillus</taxon>
    </lineage>
</organism>
<sequence>MIYYLNFTVSILIILACFYIIYLVFKRNKKIIVKGHDDIFTIALIMFFVIIIFPITQTITLMEIVRNICIYTFLFSTFAIKRGISEKGFEKVFFTVPWSTIEEIEVSICQTAKFQVVCNTGNFHFKLIFNNIQLKRVLWELDKYHKNIKIEKALQDLLIKEGKQRQTL</sequence>
<dbReference type="EMBL" id="CP060636">
    <property type="protein sequence ID" value="QNM13347.1"/>
    <property type="molecule type" value="Genomic_DNA"/>
</dbReference>
<evidence type="ECO:0008006" key="4">
    <source>
        <dbReference type="Google" id="ProtNLM"/>
    </source>
</evidence>
<reference evidence="2 3" key="1">
    <citation type="submission" date="2020-08" db="EMBL/GenBank/DDBJ databases">
        <authorList>
            <person name="Liu C."/>
            <person name="Sun Q."/>
        </authorList>
    </citation>
    <scope>NUCLEOTIDE SEQUENCE [LARGE SCALE GENOMIC DNA]</scope>
    <source>
        <strain evidence="2 3">NSJ-61</strain>
    </source>
</reference>
<dbReference type="KEGG" id="ehn:H9Q80_05180"/>
<dbReference type="AlphaFoldDB" id="A0A7G9GRB5"/>
<evidence type="ECO:0000256" key="1">
    <source>
        <dbReference type="SAM" id="Phobius"/>
    </source>
</evidence>
<dbReference type="Proteomes" id="UP000515856">
    <property type="component" value="Chromosome"/>
</dbReference>
<accession>A0A7G9GRB5</accession>
<proteinExistence type="predicted"/>
<keyword evidence="1" id="KW-1133">Transmembrane helix</keyword>
<feature type="transmembrane region" description="Helical" evidence="1">
    <location>
        <begin position="6"/>
        <end position="25"/>
    </location>
</feature>
<evidence type="ECO:0000313" key="2">
    <source>
        <dbReference type="EMBL" id="QNM13347.1"/>
    </source>
</evidence>